<reference evidence="1" key="1">
    <citation type="submission" date="2025-08" db="UniProtKB">
        <authorList>
            <consortium name="Ensembl"/>
        </authorList>
    </citation>
    <scope>IDENTIFICATION</scope>
</reference>
<accession>A0A3B3R2I4</accession>
<name>A0A3B3R2I4_9TELE</name>
<reference evidence="1" key="2">
    <citation type="submission" date="2025-09" db="UniProtKB">
        <authorList>
            <consortium name="Ensembl"/>
        </authorList>
    </citation>
    <scope>IDENTIFICATION</scope>
</reference>
<sequence length="81" mass="9865">KQRYKLVLFFSDILYPWIQPIAEKKIQEVPKNFFSCYYSLKMQYNYYSHGIYIVLGIISKHSHTLLHTWLYRSISFNRPKA</sequence>
<proteinExistence type="predicted"/>
<keyword evidence="2" id="KW-1185">Reference proteome</keyword>
<dbReference type="AlphaFoldDB" id="A0A3B3R2I4"/>
<evidence type="ECO:0000313" key="2">
    <source>
        <dbReference type="Proteomes" id="UP000261540"/>
    </source>
</evidence>
<evidence type="ECO:0000313" key="1">
    <source>
        <dbReference type="Ensembl" id="ENSPKIP00000012120.1"/>
    </source>
</evidence>
<dbReference type="Ensembl" id="ENSPKIT00000036503.1">
    <property type="protein sequence ID" value="ENSPKIP00000012120.1"/>
    <property type="gene ID" value="ENSPKIG00000000027.1"/>
</dbReference>
<dbReference type="Proteomes" id="UP000261540">
    <property type="component" value="Unplaced"/>
</dbReference>
<protein>
    <submittedName>
        <fullName evidence="1">Uncharacterized protein</fullName>
    </submittedName>
</protein>
<organism evidence="1 2">
    <name type="scientific">Paramormyrops kingsleyae</name>
    <dbReference type="NCBI Taxonomy" id="1676925"/>
    <lineage>
        <taxon>Eukaryota</taxon>
        <taxon>Metazoa</taxon>
        <taxon>Chordata</taxon>
        <taxon>Craniata</taxon>
        <taxon>Vertebrata</taxon>
        <taxon>Euteleostomi</taxon>
        <taxon>Actinopterygii</taxon>
        <taxon>Neopterygii</taxon>
        <taxon>Teleostei</taxon>
        <taxon>Osteoglossocephala</taxon>
        <taxon>Osteoglossomorpha</taxon>
        <taxon>Osteoglossiformes</taxon>
        <taxon>Mormyridae</taxon>
        <taxon>Paramormyrops</taxon>
    </lineage>
</organism>